<dbReference type="InterPro" id="IPR029063">
    <property type="entry name" value="SAM-dependent_MTases_sf"/>
</dbReference>
<evidence type="ECO:0000256" key="1">
    <source>
        <dbReference type="SAM" id="MobiDB-lite"/>
    </source>
</evidence>
<evidence type="ECO:0000259" key="2">
    <source>
        <dbReference type="Pfam" id="PF09331"/>
    </source>
</evidence>
<evidence type="ECO:0000313" key="4">
    <source>
        <dbReference type="Proteomes" id="UP000594638"/>
    </source>
</evidence>
<reference evidence="3 4" key="1">
    <citation type="submission" date="2019-12" db="EMBL/GenBank/DDBJ databases">
        <authorList>
            <person name="Alioto T."/>
            <person name="Alioto T."/>
            <person name="Gomez Garrido J."/>
        </authorList>
    </citation>
    <scope>NUCLEOTIDE SEQUENCE [LARGE SCALE GENOMIC DNA]</scope>
</reference>
<sequence>MKLAVPQNFQHIQPVILNLHQTSVSRPPPPVSTSCRRTFSLKSQQTRIPNPQTTPTQYEDDGIPIEHVKTLVKFKSRHNYIRVLEVSRRADHPLAGSRLLLLDAPGNIHSISYLFKSITNTYFDVFATLPPLLPPGPLGILGFGAGSAAKLILETYPQIIIHGWELDPSVISVAREYFGLTKMEAKYPDRLFIHIGNALNASIKDGFSGILIDLFSKGVVIPELQNPQTWYNLRKNLKKGGRIMVNVGGNCVEPEDISKDGSVIMEETLKAMHKVFPDELFVLSLESRKDDSSLALTGMMEFEFRIPEDARLRAHISQHSNLKLVKTVMDHFDERQREDFRNSFLGYLAEVPDIQFSAQLIQQLVFRTVRTDKLYELWFSVQGHLTRFGLQEYAFVTGLRYGSFPEGAEYERVLQRRRLKERHLLHGFRGTWTKKFQKTKRRKENEITYTVHDFPIAMQVWAYEELPEVGECFAERLHVYATLCPTDSEAQQPYFSTLVPYDDPPPPVLVLDDIARTVVAPHLMHRMTAVATVDMWTGRILTRRHPKEETVRSRGLKVMRKKVRRAATPTVRTVTILASSRVIDPALVRKPVEEIGVPLPHLDRCEFLLHSNGTYMDDPRSHQPASGRCNRRGARSHGALDAAGDDDDDAEDCDAADGDGYLIGYIGSGFITHWITCDSGN</sequence>
<dbReference type="Gene3D" id="3.40.50.150">
    <property type="entry name" value="Vaccinia Virus protein VP39"/>
    <property type="match status" value="1"/>
</dbReference>
<protein>
    <submittedName>
        <fullName evidence="3">S-adenosyl-L-methionine-dependent methyltransferase</fullName>
    </submittedName>
</protein>
<dbReference type="EMBL" id="CACTIH010001880">
    <property type="protein sequence ID" value="CAA2967274.1"/>
    <property type="molecule type" value="Genomic_DNA"/>
</dbReference>
<evidence type="ECO:0000313" key="3">
    <source>
        <dbReference type="EMBL" id="CAA2967274.1"/>
    </source>
</evidence>
<dbReference type="PANTHER" id="PTHR48449">
    <property type="entry name" value="DUF1985 DOMAIN-CONTAINING PROTEIN"/>
    <property type="match status" value="1"/>
</dbReference>
<proteinExistence type="predicted"/>
<dbReference type="OrthoDB" id="2016285at2759"/>
<keyword evidence="3" id="KW-0489">Methyltransferase</keyword>
<name>A0A8S0QRS0_OLEEU</name>
<feature type="domain" description="DUF1985" evidence="2">
    <location>
        <begin position="366"/>
        <end position="423"/>
    </location>
</feature>
<dbReference type="Gramene" id="OE9A048592T1">
    <property type="protein sequence ID" value="OE9A048592C1"/>
    <property type="gene ID" value="OE9A048592"/>
</dbReference>
<feature type="region of interest" description="Disordered" evidence="1">
    <location>
        <begin position="616"/>
        <end position="651"/>
    </location>
</feature>
<comment type="caution">
    <text evidence="3">The sequence shown here is derived from an EMBL/GenBank/DDBJ whole genome shotgun (WGS) entry which is preliminary data.</text>
</comment>
<keyword evidence="4" id="KW-1185">Reference proteome</keyword>
<dbReference type="AlphaFoldDB" id="A0A8S0QRS0"/>
<dbReference type="InterPro" id="IPR015410">
    <property type="entry name" value="DUF1985"/>
</dbReference>
<accession>A0A8S0QRS0</accession>
<organism evidence="3 4">
    <name type="scientific">Olea europaea subsp. europaea</name>
    <dbReference type="NCBI Taxonomy" id="158383"/>
    <lineage>
        <taxon>Eukaryota</taxon>
        <taxon>Viridiplantae</taxon>
        <taxon>Streptophyta</taxon>
        <taxon>Embryophyta</taxon>
        <taxon>Tracheophyta</taxon>
        <taxon>Spermatophyta</taxon>
        <taxon>Magnoliopsida</taxon>
        <taxon>eudicotyledons</taxon>
        <taxon>Gunneridae</taxon>
        <taxon>Pentapetalae</taxon>
        <taxon>asterids</taxon>
        <taxon>lamiids</taxon>
        <taxon>Lamiales</taxon>
        <taxon>Oleaceae</taxon>
        <taxon>Oleeae</taxon>
        <taxon>Olea</taxon>
    </lineage>
</organism>
<keyword evidence="3" id="KW-0808">Transferase</keyword>
<gene>
    <name evidence="3" type="ORF">OLEA9_A048592</name>
</gene>
<dbReference type="GO" id="GO:0032259">
    <property type="term" value="P:methylation"/>
    <property type="evidence" value="ECO:0007669"/>
    <property type="project" value="UniProtKB-KW"/>
</dbReference>
<dbReference type="SUPFAM" id="SSF53335">
    <property type="entry name" value="S-adenosyl-L-methionine-dependent methyltransferases"/>
    <property type="match status" value="1"/>
</dbReference>
<dbReference type="GO" id="GO:0008168">
    <property type="term" value="F:methyltransferase activity"/>
    <property type="evidence" value="ECO:0007669"/>
    <property type="project" value="UniProtKB-KW"/>
</dbReference>
<dbReference type="Pfam" id="PF09331">
    <property type="entry name" value="DUF1985"/>
    <property type="match status" value="1"/>
</dbReference>
<dbReference type="Proteomes" id="UP000594638">
    <property type="component" value="Unassembled WGS sequence"/>
</dbReference>
<dbReference type="PANTHER" id="PTHR48449:SF1">
    <property type="entry name" value="DUF1985 DOMAIN-CONTAINING PROTEIN"/>
    <property type="match status" value="1"/>
</dbReference>